<protein>
    <recommendedName>
        <fullName evidence="5">Helicase C-terminal domain-containing protein</fullName>
    </recommendedName>
</protein>
<dbReference type="PANTHER" id="PTHR47961">
    <property type="entry name" value="DNA POLYMERASE THETA, PUTATIVE (AFU_ORTHOLOGUE AFUA_1G05260)-RELATED"/>
    <property type="match status" value="1"/>
</dbReference>
<dbReference type="InterPro" id="IPR050474">
    <property type="entry name" value="Hel308_SKI2-like"/>
</dbReference>
<name>A0ABV2EI88_9CAUL</name>
<dbReference type="RefSeq" id="WP_354297456.1">
    <property type="nucleotide sequence ID" value="NZ_JBEPLU010000001.1"/>
</dbReference>
<organism evidence="6 7">
    <name type="scientific">Phenylobacterium koreense</name>
    <dbReference type="NCBI Taxonomy" id="266125"/>
    <lineage>
        <taxon>Bacteria</taxon>
        <taxon>Pseudomonadati</taxon>
        <taxon>Pseudomonadota</taxon>
        <taxon>Alphaproteobacteria</taxon>
        <taxon>Caulobacterales</taxon>
        <taxon>Caulobacteraceae</taxon>
        <taxon>Phenylobacterium</taxon>
    </lineage>
</organism>
<dbReference type="InterPro" id="IPR027417">
    <property type="entry name" value="P-loop_NTPase"/>
</dbReference>
<comment type="caution">
    <text evidence="6">The sequence shown here is derived from an EMBL/GenBank/DDBJ whole genome shotgun (WGS) entry which is preliminary data.</text>
</comment>
<keyword evidence="3" id="KW-0347">Helicase</keyword>
<accession>A0ABV2EI88</accession>
<evidence type="ECO:0000313" key="6">
    <source>
        <dbReference type="EMBL" id="MET3526748.1"/>
    </source>
</evidence>
<sequence>MTTVPTIDPTNPDQQVFILTQERLQVLLAVSNIEFDLIVVDEAQNLSDGARGMILQECLEQAVARKDKTRVIFLAPGAEGFDDVAQAVGIKKLQPSVSLLPSVIQNRILVSKAAEPRSLKLRLLTALGSVALGTLQSQRGFDLPANRLAAVALELGRTGGSLVYATGPKDAENVALQLFQDCKDQDNNQLRDLAEFIEKHIHPRYSLSGLVRRGVAFHYGKMPTLLREGIESAFKSGALNYLVCTTTLFQGVNLPARNVFIDTPTRGTSSRLEPAALWNFAGRAGRMKADIVGNVFLVDYDDWPERPMNKFVGFRIEPAFSKVATERRDDILQALSGELPRQLPGNDEIANVRAAAGLLIARAARGDIEIFAERSLKSIDLQKRGDLVEAAERASEEIALPASLLATNWTIDPFGLKRLFNELVAKISNDEIDTLIPRNPHDYLAAKEAYESIFMRVQRLVNLSASRFPILVAGVAVKWMQGKPYPALLADAIKRAERGRKKKLKEYEEELMRNPKTRKRPPKPTDINDVIRKEFELIEDVIRFQYVQLGKAYVDVLSHALRHTGRGDRVKEIFDFPLALELGVSTRSGWSFMELGLSRIAAAALEPHFPNSELGVAEARAWLRDLDVTPLRLSRVILDEIQGLGLVKVAA</sequence>
<reference evidence="6 7" key="1">
    <citation type="submission" date="2024-06" db="EMBL/GenBank/DDBJ databases">
        <title>Genomic Encyclopedia of Type Strains, Phase IV (KMG-IV): sequencing the most valuable type-strain genomes for metagenomic binning, comparative biology and taxonomic classification.</title>
        <authorList>
            <person name="Goeker M."/>
        </authorList>
    </citation>
    <scope>NUCLEOTIDE SEQUENCE [LARGE SCALE GENOMIC DNA]</scope>
    <source>
        <strain evidence="6 7">DSM 17809</strain>
    </source>
</reference>
<dbReference type="Gene3D" id="3.40.50.300">
    <property type="entry name" value="P-loop containing nucleotide triphosphate hydrolases"/>
    <property type="match status" value="2"/>
</dbReference>
<dbReference type="Proteomes" id="UP001549110">
    <property type="component" value="Unassembled WGS sequence"/>
</dbReference>
<feature type="domain" description="Helicase C-terminal" evidence="5">
    <location>
        <begin position="168"/>
        <end position="331"/>
    </location>
</feature>
<evidence type="ECO:0000256" key="4">
    <source>
        <dbReference type="ARBA" id="ARBA00022840"/>
    </source>
</evidence>
<proteinExistence type="predicted"/>
<evidence type="ECO:0000256" key="1">
    <source>
        <dbReference type="ARBA" id="ARBA00022741"/>
    </source>
</evidence>
<evidence type="ECO:0000256" key="3">
    <source>
        <dbReference type="ARBA" id="ARBA00022806"/>
    </source>
</evidence>
<gene>
    <name evidence="6" type="ORF">ABID41_001843</name>
</gene>
<dbReference type="Pfam" id="PF00271">
    <property type="entry name" value="Helicase_C"/>
    <property type="match status" value="1"/>
</dbReference>
<keyword evidence="1" id="KW-0547">Nucleotide-binding</keyword>
<keyword evidence="2" id="KW-0378">Hydrolase</keyword>
<dbReference type="PANTHER" id="PTHR47961:SF10">
    <property type="entry name" value="ATP-DEPENDENT DNA HELICASE HEL308"/>
    <property type="match status" value="1"/>
</dbReference>
<evidence type="ECO:0000259" key="5">
    <source>
        <dbReference type="PROSITE" id="PS51194"/>
    </source>
</evidence>
<evidence type="ECO:0000313" key="7">
    <source>
        <dbReference type="Proteomes" id="UP001549110"/>
    </source>
</evidence>
<keyword evidence="7" id="KW-1185">Reference proteome</keyword>
<keyword evidence="4" id="KW-0067">ATP-binding</keyword>
<dbReference type="InterPro" id="IPR001650">
    <property type="entry name" value="Helicase_C-like"/>
</dbReference>
<dbReference type="SMART" id="SM00490">
    <property type="entry name" value="HELICc"/>
    <property type="match status" value="1"/>
</dbReference>
<dbReference type="PROSITE" id="PS51194">
    <property type="entry name" value="HELICASE_CTER"/>
    <property type="match status" value="1"/>
</dbReference>
<dbReference type="SUPFAM" id="SSF52540">
    <property type="entry name" value="P-loop containing nucleoside triphosphate hydrolases"/>
    <property type="match status" value="1"/>
</dbReference>
<dbReference type="EMBL" id="JBEPLU010000001">
    <property type="protein sequence ID" value="MET3526748.1"/>
    <property type="molecule type" value="Genomic_DNA"/>
</dbReference>
<evidence type="ECO:0000256" key="2">
    <source>
        <dbReference type="ARBA" id="ARBA00022801"/>
    </source>
</evidence>